<gene>
    <name evidence="2" type="ORF">MA16_Dca011186</name>
</gene>
<sequence>MDDFFVNWDVLFILSKFIVLTKLQLINSMDLTSFIMLTFVNMAYNGLIQLDKCSFSDFIEYGRMNFITGICLMLPFLVLAGVSFGMDGMVLCVTVLTIILVLVKAMDGLYPYRPFCRFLELHAHFVQDRFAVGRAVLKRRRCRKRCRSHFLLSSLSFLVLQVEKITVKNVERAVGVEGGLKVRLGRILKLRIEGEGEGKDESVGGVRKKIKNMDRDVYVYKLLASISWEEDKYRSNEWKAMSMACRIGYSSQEGWEEEVEENTFDVQNIMLTDMWRQMGCQMRVNDMKFP</sequence>
<keyword evidence="1" id="KW-0472">Membrane</keyword>
<organism evidence="2 3">
    <name type="scientific">Dendrobium catenatum</name>
    <dbReference type="NCBI Taxonomy" id="906689"/>
    <lineage>
        <taxon>Eukaryota</taxon>
        <taxon>Viridiplantae</taxon>
        <taxon>Streptophyta</taxon>
        <taxon>Embryophyta</taxon>
        <taxon>Tracheophyta</taxon>
        <taxon>Spermatophyta</taxon>
        <taxon>Magnoliopsida</taxon>
        <taxon>Liliopsida</taxon>
        <taxon>Asparagales</taxon>
        <taxon>Orchidaceae</taxon>
        <taxon>Epidendroideae</taxon>
        <taxon>Malaxideae</taxon>
        <taxon>Dendrobiinae</taxon>
        <taxon>Dendrobium</taxon>
    </lineage>
</organism>
<reference evidence="2 3" key="2">
    <citation type="journal article" date="2017" name="Nature">
        <title>The Apostasia genome and the evolution of orchids.</title>
        <authorList>
            <person name="Zhang G.Q."/>
            <person name="Liu K.W."/>
            <person name="Li Z."/>
            <person name="Lohaus R."/>
            <person name="Hsiao Y.Y."/>
            <person name="Niu S.C."/>
            <person name="Wang J.Y."/>
            <person name="Lin Y.C."/>
            <person name="Xu Q."/>
            <person name="Chen L.J."/>
            <person name="Yoshida K."/>
            <person name="Fujiwara S."/>
            <person name="Wang Z.W."/>
            <person name="Zhang Y.Q."/>
            <person name="Mitsuda N."/>
            <person name="Wang M."/>
            <person name="Liu G.H."/>
            <person name="Pecoraro L."/>
            <person name="Huang H.X."/>
            <person name="Xiao X.J."/>
            <person name="Lin M."/>
            <person name="Wu X.Y."/>
            <person name="Wu W.L."/>
            <person name="Chen Y.Y."/>
            <person name="Chang S.B."/>
            <person name="Sakamoto S."/>
            <person name="Ohme-Takagi M."/>
            <person name="Yagi M."/>
            <person name="Zeng S.J."/>
            <person name="Shen C.Y."/>
            <person name="Yeh C.M."/>
            <person name="Luo Y.B."/>
            <person name="Tsai W.C."/>
            <person name="Van de Peer Y."/>
            <person name="Liu Z.J."/>
        </authorList>
    </citation>
    <scope>NUCLEOTIDE SEQUENCE [LARGE SCALE GENOMIC DNA]</scope>
    <source>
        <tissue evidence="2">The whole plant</tissue>
    </source>
</reference>
<evidence type="ECO:0000256" key="1">
    <source>
        <dbReference type="SAM" id="Phobius"/>
    </source>
</evidence>
<name>A0A2I0VIJ8_9ASPA</name>
<dbReference type="EMBL" id="KZ503506">
    <property type="protein sequence ID" value="PKU63214.1"/>
    <property type="molecule type" value="Genomic_DNA"/>
</dbReference>
<feature type="transmembrane region" description="Helical" evidence="1">
    <location>
        <begin position="88"/>
        <end position="105"/>
    </location>
</feature>
<feature type="transmembrane region" description="Helical" evidence="1">
    <location>
        <begin position="64"/>
        <end position="82"/>
    </location>
</feature>
<reference evidence="2 3" key="1">
    <citation type="journal article" date="2016" name="Sci. Rep.">
        <title>The Dendrobium catenatum Lindl. genome sequence provides insights into polysaccharide synthase, floral development and adaptive evolution.</title>
        <authorList>
            <person name="Zhang G.Q."/>
            <person name="Xu Q."/>
            <person name="Bian C."/>
            <person name="Tsai W.C."/>
            <person name="Yeh C.M."/>
            <person name="Liu K.W."/>
            <person name="Yoshida K."/>
            <person name="Zhang L.S."/>
            <person name="Chang S.B."/>
            <person name="Chen F."/>
            <person name="Shi Y."/>
            <person name="Su Y.Y."/>
            <person name="Zhang Y.Q."/>
            <person name="Chen L.J."/>
            <person name="Yin Y."/>
            <person name="Lin M."/>
            <person name="Huang H."/>
            <person name="Deng H."/>
            <person name="Wang Z.W."/>
            <person name="Zhu S.L."/>
            <person name="Zhao X."/>
            <person name="Deng C."/>
            <person name="Niu S.C."/>
            <person name="Huang J."/>
            <person name="Wang M."/>
            <person name="Liu G.H."/>
            <person name="Yang H.J."/>
            <person name="Xiao X.J."/>
            <person name="Hsiao Y.Y."/>
            <person name="Wu W.L."/>
            <person name="Chen Y.Y."/>
            <person name="Mitsuda N."/>
            <person name="Ohme-Takagi M."/>
            <person name="Luo Y.B."/>
            <person name="Van de Peer Y."/>
            <person name="Liu Z.J."/>
        </authorList>
    </citation>
    <scope>NUCLEOTIDE SEQUENCE [LARGE SCALE GENOMIC DNA]</scope>
    <source>
        <tissue evidence="2">The whole plant</tissue>
    </source>
</reference>
<feature type="transmembrane region" description="Helical" evidence="1">
    <location>
        <begin position="25"/>
        <end position="44"/>
    </location>
</feature>
<keyword evidence="3" id="KW-1185">Reference proteome</keyword>
<evidence type="ECO:0000313" key="2">
    <source>
        <dbReference type="EMBL" id="PKU63214.1"/>
    </source>
</evidence>
<accession>A0A2I0VIJ8</accession>
<evidence type="ECO:0000313" key="3">
    <source>
        <dbReference type="Proteomes" id="UP000233837"/>
    </source>
</evidence>
<dbReference type="Proteomes" id="UP000233837">
    <property type="component" value="Unassembled WGS sequence"/>
</dbReference>
<proteinExistence type="predicted"/>
<keyword evidence="1" id="KW-0812">Transmembrane</keyword>
<dbReference type="AlphaFoldDB" id="A0A2I0VIJ8"/>
<protein>
    <submittedName>
        <fullName evidence="2">Uncharacterized protein</fullName>
    </submittedName>
</protein>
<keyword evidence="1" id="KW-1133">Transmembrane helix</keyword>